<dbReference type="EMBL" id="NKXS01000989">
    <property type="protein sequence ID" value="PIN21195.1"/>
    <property type="molecule type" value="Genomic_DNA"/>
</dbReference>
<gene>
    <name evidence="1" type="ORF">CDL12_06116</name>
</gene>
<dbReference type="Proteomes" id="UP000231279">
    <property type="component" value="Unassembled WGS sequence"/>
</dbReference>
<dbReference type="AlphaFoldDB" id="A0A2G9HUK0"/>
<name>A0A2G9HUK0_9LAMI</name>
<protein>
    <submittedName>
        <fullName evidence="1">Uncharacterized protein</fullName>
    </submittedName>
</protein>
<comment type="caution">
    <text evidence="1">The sequence shown here is derived from an EMBL/GenBank/DDBJ whole genome shotgun (WGS) entry which is preliminary data.</text>
</comment>
<evidence type="ECO:0000313" key="2">
    <source>
        <dbReference type="Proteomes" id="UP000231279"/>
    </source>
</evidence>
<keyword evidence="2" id="KW-1185">Reference proteome</keyword>
<accession>A0A2G9HUK0</accession>
<reference evidence="2" key="1">
    <citation type="journal article" date="2018" name="Gigascience">
        <title>Genome assembly of the Pink Ipe (Handroanthus impetiginosus, Bignoniaceae), a highly valued, ecologically keystone Neotropical timber forest tree.</title>
        <authorList>
            <person name="Silva-Junior O.B."/>
            <person name="Grattapaglia D."/>
            <person name="Novaes E."/>
            <person name="Collevatti R.G."/>
        </authorList>
    </citation>
    <scope>NUCLEOTIDE SEQUENCE [LARGE SCALE GENOMIC DNA]</scope>
    <source>
        <strain evidence="2">cv. UFG-1</strain>
    </source>
</reference>
<evidence type="ECO:0000313" key="1">
    <source>
        <dbReference type="EMBL" id="PIN21195.1"/>
    </source>
</evidence>
<proteinExistence type="predicted"/>
<organism evidence="1 2">
    <name type="scientific">Handroanthus impetiginosus</name>
    <dbReference type="NCBI Taxonomy" id="429701"/>
    <lineage>
        <taxon>Eukaryota</taxon>
        <taxon>Viridiplantae</taxon>
        <taxon>Streptophyta</taxon>
        <taxon>Embryophyta</taxon>
        <taxon>Tracheophyta</taxon>
        <taxon>Spermatophyta</taxon>
        <taxon>Magnoliopsida</taxon>
        <taxon>eudicotyledons</taxon>
        <taxon>Gunneridae</taxon>
        <taxon>Pentapetalae</taxon>
        <taxon>asterids</taxon>
        <taxon>lamiids</taxon>
        <taxon>Lamiales</taxon>
        <taxon>Bignoniaceae</taxon>
        <taxon>Crescentiina</taxon>
        <taxon>Tabebuia alliance</taxon>
        <taxon>Handroanthus</taxon>
    </lineage>
</organism>
<sequence>MSPCTRRLSALKIFIMKSMSILQLYLRATKMTMMMELTTMFQLLENCIFIYSY</sequence>